<dbReference type="InterPro" id="IPR017853">
    <property type="entry name" value="GH"/>
</dbReference>
<dbReference type="Pfam" id="PF00704">
    <property type="entry name" value="Glyco_hydro_18"/>
    <property type="match status" value="1"/>
</dbReference>
<dbReference type="STRING" id="1202772.A0A1V9YYS2"/>
<dbReference type="EMBL" id="JNBR01000590">
    <property type="protein sequence ID" value="OQR90690.1"/>
    <property type="molecule type" value="Genomic_DNA"/>
</dbReference>
<feature type="domain" description="GH18" evidence="5">
    <location>
        <begin position="16"/>
        <end position="371"/>
    </location>
</feature>
<dbReference type="OrthoDB" id="70885at2759"/>
<dbReference type="PROSITE" id="PS51910">
    <property type="entry name" value="GH18_2"/>
    <property type="match status" value="1"/>
</dbReference>
<keyword evidence="2 3" id="KW-0326">Glycosidase</keyword>
<dbReference type="GO" id="GO:0008061">
    <property type="term" value="F:chitin binding"/>
    <property type="evidence" value="ECO:0007669"/>
    <property type="project" value="InterPro"/>
</dbReference>
<dbReference type="PANTHER" id="PTHR11177">
    <property type="entry name" value="CHITINASE"/>
    <property type="match status" value="1"/>
</dbReference>
<dbReference type="InterPro" id="IPR000772">
    <property type="entry name" value="Ricin_B_lectin"/>
</dbReference>
<accession>A0A1V9YYS2</accession>
<feature type="chain" id="PRO_5012348052" evidence="4">
    <location>
        <begin position="16"/>
        <end position="660"/>
    </location>
</feature>
<dbReference type="PANTHER" id="PTHR11177:SF317">
    <property type="entry name" value="CHITINASE 12-RELATED"/>
    <property type="match status" value="1"/>
</dbReference>
<feature type="signal peptide" evidence="4">
    <location>
        <begin position="1"/>
        <end position="15"/>
    </location>
</feature>
<evidence type="ECO:0000256" key="3">
    <source>
        <dbReference type="RuleBase" id="RU000489"/>
    </source>
</evidence>
<dbReference type="GO" id="GO:0005576">
    <property type="term" value="C:extracellular region"/>
    <property type="evidence" value="ECO:0007669"/>
    <property type="project" value="TreeGrafter"/>
</dbReference>
<evidence type="ECO:0000256" key="4">
    <source>
        <dbReference type="SAM" id="SignalP"/>
    </source>
</evidence>
<organism evidence="6 7">
    <name type="scientific">Achlya hypogyna</name>
    <name type="common">Oomycete</name>
    <name type="synonym">Protoachlya hypogyna</name>
    <dbReference type="NCBI Taxonomy" id="1202772"/>
    <lineage>
        <taxon>Eukaryota</taxon>
        <taxon>Sar</taxon>
        <taxon>Stramenopiles</taxon>
        <taxon>Oomycota</taxon>
        <taxon>Saprolegniomycetes</taxon>
        <taxon>Saprolegniales</taxon>
        <taxon>Achlyaceae</taxon>
        <taxon>Achlya</taxon>
    </lineage>
</organism>
<dbReference type="SUPFAM" id="SSF51445">
    <property type="entry name" value="(Trans)glycosidases"/>
    <property type="match status" value="1"/>
</dbReference>
<protein>
    <submittedName>
        <fullName evidence="6">Endochitinase 1</fullName>
    </submittedName>
</protein>
<dbReference type="SMART" id="SM00458">
    <property type="entry name" value="RICIN"/>
    <property type="match status" value="2"/>
</dbReference>
<evidence type="ECO:0000313" key="7">
    <source>
        <dbReference type="Proteomes" id="UP000243579"/>
    </source>
</evidence>
<dbReference type="InterPro" id="IPR001579">
    <property type="entry name" value="Glyco_hydro_18_chit_AS"/>
</dbReference>
<dbReference type="InterPro" id="IPR001223">
    <property type="entry name" value="Glyco_hydro18_cat"/>
</dbReference>
<dbReference type="Pfam" id="PF00652">
    <property type="entry name" value="Ricin_B_lectin"/>
    <property type="match status" value="2"/>
</dbReference>
<dbReference type="InterPro" id="IPR011583">
    <property type="entry name" value="Chitinase_II/V-like_cat"/>
</dbReference>
<dbReference type="SMART" id="SM00636">
    <property type="entry name" value="Glyco_18"/>
    <property type="match status" value="1"/>
</dbReference>
<proteinExistence type="predicted"/>
<comment type="caution">
    <text evidence="6">The sequence shown here is derived from an EMBL/GenBank/DDBJ whole genome shotgun (WGS) entry which is preliminary data.</text>
</comment>
<dbReference type="Gene3D" id="2.80.10.50">
    <property type="match status" value="2"/>
</dbReference>
<dbReference type="AlphaFoldDB" id="A0A1V9YYS2"/>
<dbReference type="PROSITE" id="PS50231">
    <property type="entry name" value="RICIN_B_LECTIN"/>
    <property type="match status" value="1"/>
</dbReference>
<dbReference type="GO" id="GO:0004568">
    <property type="term" value="F:chitinase activity"/>
    <property type="evidence" value="ECO:0007669"/>
    <property type="project" value="TreeGrafter"/>
</dbReference>
<dbReference type="Gene3D" id="3.20.20.80">
    <property type="entry name" value="Glycosidases"/>
    <property type="match status" value="1"/>
</dbReference>
<gene>
    <name evidence="6" type="ORF">ACHHYP_05316</name>
</gene>
<name>A0A1V9YYS2_ACHHY</name>
<evidence type="ECO:0000313" key="6">
    <source>
        <dbReference type="EMBL" id="OQR90690.1"/>
    </source>
</evidence>
<dbReference type="GO" id="GO:0006032">
    <property type="term" value="P:chitin catabolic process"/>
    <property type="evidence" value="ECO:0007669"/>
    <property type="project" value="TreeGrafter"/>
</dbReference>
<dbReference type="Gene3D" id="3.10.50.10">
    <property type="match status" value="1"/>
</dbReference>
<dbReference type="InterPro" id="IPR035992">
    <property type="entry name" value="Ricin_B-like_lectins"/>
</dbReference>
<keyword evidence="4" id="KW-0732">Signal</keyword>
<evidence type="ECO:0000256" key="1">
    <source>
        <dbReference type="ARBA" id="ARBA00022801"/>
    </source>
</evidence>
<dbReference type="SUPFAM" id="SSF50370">
    <property type="entry name" value="Ricin B-like lectins"/>
    <property type="match status" value="2"/>
</dbReference>
<keyword evidence="7" id="KW-1185">Reference proteome</keyword>
<keyword evidence="1 3" id="KW-0378">Hydrolase</keyword>
<dbReference type="CDD" id="cd00161">
    <property type="entry name" value="beta-trefoil_Ricin-like"/>
    <property type="match status" value="1"/>
</dbReference>
<reference evidence="6 7" key="1">
    <citation type="journal article" date="2014" name="Genome Biol. Evol.">
        <title>The secreted proteins of Achlya hypogyna and Thraustotheca clavata identify the ancestral oomycete secretome and reveal gene acquisitions by horizontal gene transfer.</title>
        <authorList>
            <person name="Misner I."/>
            <person name="Blouin N."/>
            <person name="Leonard G."/>
            <person name="Richards T.A."/>
            <person name="Lane C.E."/>
        </authorList>
    </citation>
    <scope>NUCLEOTIDE SEQUENCE [LARGE SCALE GENOMIC DNA]</scope>
    <source>
        <strain evidence="6 7">ATCC 48635</strain>
    </source>
</reference>
<evidence type="ECO:0000259" key="5">
    <source>
        <dbReference type="PROSITE" id="PS51910"/>
    </source>
</evidence>
<sequence>MRIATALSLVAGAAAFRNVAYFAEWTPGLSGFNVANLDASRLTHVNYAFAIPAADGSLAVDNTTAAFGTVVGSDLGPLAVQGNFGQLFAFKKANRNIKVALSVGGWGNSDAFPTIAASPSLRATFITNVVQLLADLGLDGVDLDWEYPSGPHCANFRTLLQEFRAALDQLPFRAELTIAVAGYPTDITPYLADICATVDAIYIMSYDYTGTWSRVAGNMAPLYTDASAPDDFRSSADQGVQYYANAKCPKSKLVLGLPLYGTSFEKTAGIYQSFSAPTTGSYEANGNWVYNSLPLSGMNEVFDKNTKATSAYDPKTRMWVSYDGPLSAQAKANYIKEQGLGGAMYWEIAGDAPAGSNRSIVTQVVNVIGAGTLDKVPNTISYPTSLYSNIRGAEATTLQFITSQGLAISEWNGNLYASTARHNLNERFQYDPVTFQLRSLSGNSCIDAYADGSKAAGYTVHTWTCDASNGNQRWKVDAQNHRIVHKTHPNLCLDVDPSNKAGVVQVWQCHALNSLNANQWLGLPEEHVYLQNKDLRFAGNSKDQSVGFAPAAAVATQTWVFDNVAKTVALGSTGLCLDAYQGCNGGAVHLWACSATNGNQKWTYDSSTQQLRHVSYAGMCLDLGGTSGASPHLWSCHKPTDPWYSYQQLAYLSADYAFLN</sequence>
<evidence type="ECO:0000256" key="2">
    <source>
        <dbReference type="ARBA" id="ARBA00023295"/>
    </source>
</evidence>
<dbReference type="PROSITE" id="PS01095">
    <property type="entry name" value="GH18_1"/>
    <property type="match status" value="1"/>
</dbReference>
<dbReference type="Proteomes" id="UP000243579">
    <property type="component" value="Unassembled WGS sequence"/>
</dbReference>
<dbReference type="InterPro" id="IPR029070">
    <property type="entry name" value="Chitinase_insertion_sf"/>
</dbReference>
<dbReference type="InterPro" id="IPR050314">
    <property type="entry name" value="Glycosyl_Hydrlase_18"/>
</dbReference>
<dbReference type="SUPFAM" id="SSF54556">
    <property type="entry name" value="Chitinase insertion domain"/>
    <property type="match status" value="1"/>
</dbReference>
<dbReference type="GO" id="GO:0005975">
    <property type="term" value="P:carbohydrate metabolic process"/>
    <property type="evidence" value="ECO:0007669"/>
    <property type="project" value="InterPro"/>
</dbReference>